<dbReference type="AlphaFoldDB" id="A0A843X1Y3"/>
<proteinExistence type="predicted"/>
<organism evidence="1 2">
    <name type="scientific">Colocasia esculenta</name>
    <name type="common">Wild taro</name>
    <name type="synonym">Arum esculentum</name>
    <dbReference type="NCBI Taxonomy" id="4460"/>
    <lineage>
        <taxon>Eukaryota</taxon>
        <taxon>Viridiplantae</taxon>
        <taxon>Streptophyta</taxon>
        <taxon>Embryophyta</taxon>
        <taxon>Tracheophyta</taxon>
        <taxon>Spermatophyta</taxon>
        <taxon>Magnoliopsida</taxon>
        <taxon>Liliopsida</taxon>
        <taxon>Araceae</taxon>
        <taxon>Aroideae</taxon>
        <taxon>Colocasieae</taxon>
        <taxon>Colocasia</taxon>
    </lineage>
</organism>
<dbReference type="Proteomes" id="UP000652761">
    <property type="component" value="Unassembled WGS sequence"/>
</dbReference>
<protein>
    <submittedName>
        <fullName evidence="1">Uncharacterized protein</fullName>
    </submittedName>
</protein>
<sequence>MVFLTWFLGVSRGDTWLFLSDLVEVWDVGCSCRETLVSHGRSDLLPHVFDSAVSVGVVFDLTGSSFASVCWSSCCSDWWLAFQQGPSVLLLLLGARAASVVTVFARATVGFVLGLRIRVGVSRRLREPMCGVAFTVVNSGEVLPEFFSVGSGGGLFRACFFQLLCYLRVEFVFLIVFRVFRLRSWDFVCPQDRKVGFISRTLRALPDGGLRLVMRVSFPYFSLVARGGGAGMAFGVMSRTVETFV</sequence>
<dbReference type="EMBL" id="NMUH01006321">
    <property type="protein sequence ID" value="MQM15006.1"/>
    <property type="molecule type" value="Genomic_DNA"/>
</dbReference>
<name>A0A843X1Y3_COLES</name>
<keyword evidence="2" id="KW-1185">Reference proteome</keyword>
<feature type="non-terminal residue" evidence="1">
    <location>
        <position position="1"/>
    </location>
</feature>
<evidence type="ECO:0000313" key="1">
    <source>
        <dbReference type="EMBL" id="MQM15006.1"/>
    </source>
</evidence>
<evidence type="ECO:0000313" key="2">
    <source>
        <dbReference type="Proteomes" id="UP000652761"/>
    </source>
</evidence>
<accession>A0A843X1Y3</accession>
<comment type="caution">
    <text evidence="1">The sequence shown here is derived from an EMBL/GenBank/DDBJ whole genome shotgun (WGS) entry which is preliminary data.</text>
</comment>
<gene>
    <name evidence="1" type="ORF">Taro_047942</name>
</gene>
<reference evidence="1" key="1">
    <citation type="submission" date="2017-07" db="EMBL/GenBank/DDBJ databases">
        <title>Taro Niue Genome Assembly and Annotation.</title>
        <authorList>
            <person name="Atibalentja N."/>
            <person name="Keating K."/>
            <person name="Fields C.J."/>
        </authorList>
    </citation>
    <scope>NUCLEOTIDE SEQUENCE</scope>
    <source>
        <strain evidence="1">Niue_2</strain>
        <tissue evidence="1">Leaf</tissue>
    </source>
</reference>